<sequence length="237" mass="27297">MVQLHSDRHTLRKKANQYLLLSIIFWTPPILYMVLFFLRIFHFQNALHLAPMLFAGAGIIFWRKYAILRVGLQGETKVANVLEKLPAGYKSYNSVRIAADDGQAEMDYIIVGRNGVFVVEVKNHNGTIVGKGADRVWIQHKVGRKGGQYSNEMRNPMKQVGRQVYFLSNYLKANDLDVWIEGIVFFSNDRVKVKVETEKGHVFTTSDELLNFITTYVSRNQIRDSDLTKLNKLLKMQ</sequence>
<evidence type="ECO:0000259" key="2">
    <source>
        <dbReference type="PROSITE" id="PS50965"/>
    </source>
</evidence>
<protein>
    <recommendedName>
        <fullName evidence="2">NERD domain-containing protein</fullName>
    </recommendedName>
</protein>
<dbReference type="Pfam" id="PF08378">
    <property type="entry name" value="NERD"/>
    <property type="match status" value="1"/>
</dbReference>
<feature type="transmembrane region" description="Helical" evidence="1">
    <location>
        <begin position="18"/>
        <end position="40"/>
    </location>
</feature>
<keyword evidence="1" id="KW-1133">Transmembrane helix</keyword>
<gene>
    <name evidence="3" type="ORF">BI350_15290</name>
</gene>
<evidence type="ECO:0000313" key="3">
    <source>
        <dbReference type="EMBL" id="AOV08773.1"/>
    </source>
</evidence>
<dbReference type="PANTHER" id="PTHR35287:SF1">
    <property type="entry name" value="SI:ZFOS-911D5.4"/>
    <property type="match status" value="1"/>
</dbReference>
<dbReference type="PROSITE" id="PS50965">
    <property type="entry name" value="NERD"/>
    <property type="match status" value="1"/>
</dbReference>
<evidence type="ECO:0000313" key="4">
    <source>
        <dbReference type="Proteomes" id="UP000185746"/>
    </source>
</evidence>
<keyword evidence="1" id="KW-0472">Membrane</keyword>
<dbReference type="PANTHER" id="PTHR35287">
    <property type="entry name" value="SI:ZFOS-911D5.4"/>
    <property type="match status" value="1"/>
</dbReference>
<reference evidence="3 4" key="1">
    <citation type="submission" date="2016-09" db="EMBL/GenBank/DDBJ databases">
        <title>Complete genome sequence of the Lysinibacillus sphaericus LMG 22257, a specie of Bacillus with ureolytic activity that can effectively biodeposit calcium carbonate.</title>
        <authorList>
            <person name="Yan W."/>
        </authorList>
    </citation>
    <scope>NUCLEOTIDE SEQUENCE [LARGE SCALE GENOMIC DNA]</scope>
    <source>
        <strain evidence="3 4">LMG 22257</strain>
    </source>
</reference>
<organism evidence="3 4">
    <name type="scientific">Sporosarcina ureilytica</name>
    <dbReference type="NCBI Taxonomy" id="298596"/>
    <lineage>
        <taxon>Bacteria</taxon>
        <taxon>Bacillati</taxon>
        <taxon>Bacillota</taxon>
        <taxon>Bacilli</taxon>
        <taxon>Bacillales</taxon>
        <taxon>Caryophanaceae</taxon>
        <taxon>Sporosarcina</taxon>
    </lineage>
</organism>
<evidence type="ECO:0000256" key="1">
    <source>
        <dbReference type="SAM" id="Phobius"/>
    </source>
</evidence>
<dbReference type="EMBL" id="CP017560">
    <property type="protein sequence ID" value="AOV08773.1"/>
    <property type="molecule type" value="Genomic_DNA"/>
</dbReference>
<keyword evidence="4" id="KW-1185">Reference proteome</keyword>
<name>A0A1D8JJ86_9BACL</name>
<feature type="transmembrane region" description="Helical" evidence="1">
    <location>
        <begin position="46"/>
        <end position="62"/>
    </location>
</feature>
<dbReference type="KEGG" id="surl:BI350_15290"/>
<accession>A0A1D8JJ86</accession>
<feature type="domain" description="NERD" evidence="2">
    <location>
        <begin position="70"/>
        <end position="190"/>
    </location>
</feature>
<dbReference type="AlphaFoldDB" id="A0A1D8JJ86"/>
<dbReference type="InterPro" id="IPR011528">
    <property type="entry name" value="NERD"/>
</dbReference>
<dbReference type="Proteomes" id="UP000185746">
    <property type="component" value="Chromosome"/>
</dbReference>
<dbReference type="RefSeq" id="WP_075528936.1">
    <property type="nucleotide sequence ID" value="NZ_CP017560.1"/>
</dbReference>
<keyword evidence="1" id="KW-0812">Transmembrane</keyword>
<proteinExistence type="predicted"/>